<dbReference type="HOGENOM" id="CLU_130420_0_0_6"/>
<keyword evidence="3" id="KW-1185">Reference proteome</keyword>
<dbReference type="Pfam" id="PF08818">
    <property type="entry name" value="DUF1801"/>
    <property type="match status" value="1"/>
</dbReference>
<evidence type="ECO:0000313" key="2">
    <source>
        <dbReference type="EMBL" id="ACJ29601.1"/>
    </source>
</evidence>
<dbReference type="AlphaFoldDB" id="B8CPM5"/>
<reference evidence="2 3" key="1">
    <citation type="journal article" date="2008" name="PLoS ONE">
        <title>Environmental adaptation: genomic analysis of the piezotolerant and psychrotolerant deep-sea iron reducing bacterium Shewanella piezotolerans WP3.</title>
        <authorList>
            <person name="Wang F."/>
            <person name="Wang J."/>
            <person name="Jian H."/>
            <person name="Zhang B."/>
            <person name="Li S."/>
            <person name="Wang F."/>
            <person name="Zeng X."/>
            <person name="Gao L."/>
            <person name="Bartlett D.H."/>
            <person name="Yu J."/>
            <person name="Hu S."/>
            <person name="Xiao X."/>
        </authorList>
    </citation>
    <scope>NUCLEOTIDE SEQUENCE [LARGE SCALE GENOMIC DNA]</scope>
    <source>
        <strain evidence="3">WP3 / JCM 13877</strain>
    </source>
</reference>
<gene>
    <name evidence="2" type="ordered locus">swp_2875</name>
</gene>
<dbReference type="Proteomes" id="UP000000753">
    <property type="component" value="Chromosome"/>
</dbReference>
<protein>
    <recommendedName>
        <fullName evidence="1">YdhG-like domain-containing protein</fullName>
    </recommendedName>
</protein>
<sequence>MVAATLIKDIGIAMVINRVRVMMAESVNTAKRKDQPVKSKSLKTQPNSVDACLFLKQKLEGQKLEDCQTLHKLYSTLTKQPAVMWGSIIGFGQYHYRYASGREGDWPLTGFAARKNDITLYFMNGFGDYQDILPKLGKHKTGKSCLYIKRLSEVDLAVLTELITDSIVKMKERYPK</sequence>
<evidence type="ECO:0000313" key="3">
    <source>
        <dbReference type="Proteomes" id="UP000000753"/>
    </source>
</evidence>
<organism evidence="2 3">
    <name type="scientific">Shewanella piezotolerans (strain WP3 / JCM 13877)</name>
    <dbReference type="NCBI Taxonomy" id="225849"/>
    <lineage>
        <taxon>Bacteria</taxon>
        <taxon>Pseudomonadati</taxon>
        <taxon>Pseudomonadota</taxon>
        <taxon>Gammaproteobacteria</taxon>
        <taxon>Alteromonadales</taxon>
        <taxon>Shewanellaceae</taxon>
        <taxon>Shewanella</taxon>
    </lineage>
</organism>
<dbReference type="InterPro" id="IPR014922">
    <property type="entry name" value="YdhG-like"/>
</dbReference>
<dbReference type="eggNOG" id="ENOG5032S5R">
    <property type="taxonomic scope" value="Bacteria"/>
</dbReference>
<dbReference type="SUPFAM" id="SSF159888">
    <property type="entry name" value="YdhG-like"/>
    <property type="match status" value="1"/>
</dbReference>
<accession>B8CPM5</accession>
<dbReference type="EMBL" id="CP000472">
    <property type="protein sequence ID" value="ACJ29601.1"/>
    <property type="molecule type" value="Genomic_DNA"/>
</dbReference>
<feature type="domain" description="YdhG-like" evidence="1">
    <location>
        <begin position="66"/>
        <end position="166"/>
    </location>
</feature>
<name>B8CPM5_SHEPW</name>
<evidence type="ECO:0000259" key="1">
    <source>
        <dbReference type="Pfam" id="PF08818"/>
    </source>
</evidence>
<proteinExistence type="predicted"/>
<dbReference type="KEGG" id="swp:swp_2875"/>